<dbReference type="InterPro" id="IPR018488">
    <property type="entry name" value="cNMP-bd_CS"/>
</dbReference>
<dbReference type="CDD" id="cd00038">
    <property type="entry name" value="CAP_ED"/>
    <property type="match status" value="1"/>
</dbReference>
<dbReference type="InterPro" id="IPR014710">
    <property type="entry name" value="RmlC-like_jellyroll"/>
</dbReference>
<organism evidence="7 8">
    <name type="scientific">Paenibacillus ginsengarvi</name>
    <dbReference type="NCBI Taxonomy" id="400777"/>
    <lineage>
        <taxon>Bacteria</taxon>
        <taxon>Bacillati</taxon>
        <taxon>Bacillota</taxon>
        <taxon>Bacilli</taxon>
        <taxon>Bacillales</taxon>
        <taxon>Paenibacillaceae</taxon>
        <taxon>Paenibacillus</taxon>
    </lineage>
</organism>
<proteinExistence type="predicted"/>
<dbReference type="GO" id="GO:0003700">
    <property type="term" value="F:DNA-binding transcription factor activity"/>
    <property type="evidence" value="ECO:0007669"/>
    <property type="project" value="TreeGrafter"/>
</dbReference>
<keyword evidence="8" id="KW-1185">Reference proteome</keyword>
<evidence type="ECO:0000256" key="2">
    <source>
        <dbReference type="ARBA" id="ARBA00023125"/>
    </source>
</evidence>
<dbReference type="InterPro" id="IPR012318">
    <property type="entry name" value="HTH_CRP"/>
</dbReference>
<dbReference type="SMART" id="SM00419">
    <property type="entry name" value="HTH_CRP"/>
    <property type="match status" value="1"/>
</dbReference>
<dbReference type="InterPro" id="IPR018490">
    <property type="entry name" value="cNMP-bd_dom_sf"/>
</dbReference>
<evidence type="ECO:0000256" key="4">
    <source>
        <dbReference type="ARBA" id="ARBA00023163"/>
    </source>
</evidence>
<feature type="domain" description="HTH crp-type" evidence="6">
    <location>
        <begin position="144"/>
        <end position="217"/>
    </location>
</feature>
<dbReference type="SUPFAM" id="SSF51206">
    <property type="entry name" value="cAMP-binding domain-like"/>
    <property type="match status" value="1"/>
</dbReference>
<feature type="domain" description="Cyclic nucleotide-binding" evidence="5">
    <location>
        <begin position="10"/>
        <end position="130"/>
    </location>
</feature>
<accession>A0A3B0C2F7</accession>
<dbReference type="EMBL" id="RBAH01000018">
    <property type="protein sequence ID" value="RKN78931.1"/>
    <property type="molecule type" value="Genomic_DNA"/>
</dbReference>
<dbReference type="InterPro" id="IPR000595">
    <property type="entry name" value="cNMP-bd_dom"/>
</dbReference>
<dbReference type="SMART" id="SM00100">
    <property type="entry name" value="cNMP"/>
    <property type="match status" value="1"/>
</dbReference>
<dbReference type="PROSITE" id="PS51063">
    <property type="entry name" value="HTH_CRP_2"/>
    <property type="match status" value="1"/>
</dbReference>
<evidence type="ECO:0000256" key="3">
    <source>
        <dbReference type="ARBA" id="ARBA00023159"/>
    </source>
</evidence>
<dbReference type="GO" id="GO:0003677">
    <property type="term" value="F:DNA binding"/>
    <property type="evidence" value="ECO:0007669"/>
    <property type="project" value="UniProtKB-KW"/>
</dbReference>
<dbReference type="PANTHER" id="PTHR24567">
    <property type="entry name" value="CRP FAMILY TRANSCRIPTIONAL REGULATORY PROTEIN"/>
    <property type="match status" value="1"/>
</dbReference>
<reference evidence="7 8" key="1">
    <citation type="journal article" date="2007" name="Int. J. Syst. Evol. Microbiol.">
        <title>Paenibacillus ginsengarvi sp. nov., isolated from soil from ginseng cultivation.</title>
        <authorList>
            <person name="Yoon M.H."/>
            <person name="Ten L.N."/>
            <person name="Im W.T."/>
        </authorList>
    </citation>
    <scope>NUCLEOTIDE SEQUENCE [LARGE SCALE GENOMIC DNA]</scope>
    <source>
        <strain evidence="7 8">KCTC 13059</strain>
    </source>
</reference>
<dbReference type="AlphaFoldDB" id="A0A3B0C2F7"/>
<dbReference type="GO" id="GO:0005829">
    <property type="term" value="C:cytosol"/>
    <property type="evidence" value="ECO:0007669"/>
    <property type="project" value="TreeGrafter"/>
</dbReference>
<gene>
    <name evidence="7" type="ORF">D7M11_22305</name>
</gene>
<dbReference type="Gene3D" id="1.10.10.10">
    <property type="entry name" value="Winged helix-like DNA-binding domain superfamily/Winged helix DNA-binding domain"/>
    <property type="match status" value="1"/>
</dbReference>
<evidence type="ECO:0000313" key="8">
    <source>
        <dbReference type="Proteomes" id="UP000282311"/>
    </source>
</evidence>
<dbReference type="PANTHER" id="PTHR24567:SF74">
    <property type="entry name" value="HTH-TYPE TRANSCRIPTIONAL REGULATOR ARCR"/>
    <property type="match status" value="1"/>
</dbReference>
<evidence type="ECO:0000313" key="7">
    <source>
        <dbReference type="EMBL" id="RKN78931.1"/>
    </source>
</evidence>
<dbReference type="PRINTS" id="PR00034">
    <property type="entry name" value="HTHCRP"/>
</dbReference>
<dbReference type="SUPFAM" id="SSF46785">
    <property type="entry name" value="Winged helix' DNA-binding domain"/>
    <property type="match status" value="1"/>
</dbReference>
<dbReference type="OrthoDB" id="9812325at2"/>
<dbReference type="Gene3D" id="2.60.120.10">
    <property type="entry name" value="Jelly Rolls"/>
    <property type="match status" value="1"/>
</dbReference>
<evidence type="ECO:0000259" key="6">
    <source>
        <dbReference type="PROSITE" id="PS51063"/>
    </source>
</evidence>
<evidence type="ECO:0000256" key="1">
    <source>
        <dbReference type="ARBA" id="ARBA00023015"/>
    </source>
</evidence>
<keyword evidence="3" id="KW-0010">Activator</keyword>
<protein>
    <submittedName>
        <fullName evidence="7">Crp/Fnr family transcriptional regulator</fullName>
    </submittedName>
</protein>
<comment type="caution">
    <text evidence="7">The sequence shown here is derived from an EMBL/GenBank/DDBJ whole genome shotgun (WGS) entry which is preliminary data.</text>
</comment>
<dbReference type="PROSITE" id="PS00889">
    <property type="entry name" value="CNMP_BINDING_2"/>
    <property type="match status" value="1"/>
</dbReference>
<sequence>MAALIRNIPLFQDLSEEELRGISDLFRERKYSKHSIVFFEGDPGEELFIIKSGTVKIYKIDNTKQITLALFRSGDFFGEMSLMQKDGVRSAHAETLEPSVFYTLRRTTFNEFMVRTPSLCMRLLEMTMDRLRGANEQIHALTFLDVRTRILKAVFQLSQEYGESETDKVLISIKLTHQEIANMVGTVRESVTKVLQELQDDRVISIRNKQITIENMDALKRKMTYIK</sequence>
<name>A0A3B0C2F7_9BACL</name>
<dbReference type="Pfam" id="PF13545">
    <property type="entry name" value="HTH_Crp_2"/>
    <property type="match status" value="1"/>
</dbReference>
<dbReference type="Pfam" id="PF00027">
    <property type="entry name" value="cNMP_binding"/>
    <property type="match status" value="1"/>
</dbReference>
<keyword evidence="1" id="KW-0805">Transcription regulation</keyword>
<dbReference type="Proteomes" id="UP000282311">
    <property type="component" value="Unassembled WGS sequence"/>
</dbReference>
<dbReference type="InterPro" id="IPR036390">
    <property type="entry name" value="WH_DNA-bd_sf"/>
</dbReference>
<dbReference type="InterPro" id="IPR050397">
    <property type="entry name" value="Env_Response_Regulators"/>
</dbReference>
<dbReference type="FunFam" id="1.10.10.10:FF:000019">
    <property type="entry name" value="Crp/Fnr family transcriptional regulator"/>
    <property type="match status" value="1"/>
</dbReference>
<keyword evidence="2" id="KW-0238">DNA-binding</keyword>
<dbReference type="PROSITE" id="PS50042">
    <property type="entry name" value="CNMP_BINDING_3"/>
    <property type="match status" value="1"/>
</dbReference>
<dbReference type="InterPro" id="IPR036388">
    <property type="entry name" value="WH-like_DNA-bd_sf"/>
</dbReference>
<evidence type="ECO:0000259" key="5">
    <source>
        <dbReference type="PROSITE" id="PS50042"/>
    </source>
</evidence>
<keyword evidence="4" id="KW-0804">Transcription</keyword>